<dbReference type="Pfam" id="PF03473">
    <property type="entry name" value="MOSC"/>
    <property type="match status" value="1"/>
</dbReference>
<feature type="domain" description="MOSC" evidence="2">
    <location>
        <begin position="34"/>
        <end position="174"/>
    </location>
</feature>
<dbReference type="InterPro" id="IPR011037">
    <property type="entry name" value="Pyrv_Knase-like_insert_dom_sf"/>
</dbReference>
<name>A0A560WD16_9MICO</name>
<evidence type="ECO:0000259" key="2">
    <source>
        <dbReference type="PROSITE" id="PS51340"/>
    </source>
</evidence>
<dbReference type="PROSITE" id="PS51340">
    <property type="entry name" value="MOSC"/>
    <property type="match status" value="1"/>
</dbReference>
<dbReference type="PANTHER" id="PTHR30212">
    <property type="entry name" value="PROTEIN YIIM"/>
    <property type="match status" value="1"/>
</dbReference>
<evidence type="ECO:0000313" key="4">
    <source>
        <dbReference type="Proteomes" id="UP000315628"/>
    </source>
</evidence>
<accession>A0A560WD16</accession>
<dbReference type="OrthoDB" id="9786134at2"/>
<reference evidence="3 4" key="1">
    <citation type="submission" date="2019-06" db="EMBL/GenBank/DDBJ databases">
        <title>Sequencing the genomes of 1000 actinobacteria strains.</title>
        <authorList>
            <person name="Klenk H.-P."/>
        </authorList>
    </citation>
    <scope>NUCLEOTIDE SEQUENCE [LARGE SCALE GENOMIC DNA]</scope>
    <source>
        <strain evidence="3 4">DSM 18935</strain>
    </source>
</reference>
<dbReference type="GO" id="GO:0003824">
    <property type="term" value="F:catalytic activity"/>
    <property type="evidence" value="ECO:0007669"/>
    <property type="project" value="InterPro"/>
</dbReference>
<dbReference type="SUPFAM" id="SSF50800">
    <property type="entry name" value="PK beta-barrel domain-like"/>
    <property type="match status" value="1"/>
</dbReference>
<dbReference type="EMBL" id="VIUW01000002">
    <property type="protein sequence ID" value="TWD15460.1"/>
    <property type="molecule type" value="Genomic_DNA"/>
</dbReference>
<dbReference type="InterPro" id="IPR005302">
    <property type="entry name" value="MoCF_Sase_C"/>
</dbReference>
<feature type="compositionally biased region" description="Polar residues" evidence="1">
    <location>
        <begin position="1"/>
        <end position="10"/>
    </location>
</feature>
<protein>
    <submittedName>
        <fullName evidence="3">MOSC domain-containing protein YiiM</fullName>
    </submittedName>
</protein>
<feature type="region of interest" description="Disordered" evidence="1">
    <location>
        <begin position="1"/>
        <end position="24"/>
    </location>
</feature>
<dbReference type="PANTHER" id="PTHR30212:SF2">
    <property type="entry name" value="PROTEIN YIIM"/>
    <property type="match status" value="1"/>
</dbReference>
<evidence type="ECO:0000313" key="3">
    <source>
        <dbReference type="EMBL" id="TWD15460.1"/>
    </source>
</evidence>
<proteinExistence type="predicted"/>
<dbReference type="InterPro" id="IPR052353">
    <property type="entry name" value="Benzoxazolinone_Detox_Enz"/>
</dbReference>
<dbReference type="GO" id="GO:0030170">
    <property type="term" value="F:pyridoxal phosphate binding"/>
    <property type="evidence" value="ECO:0007669"/>
    <property type="project" value="InterPro"/>
</dbReference>
<keyword evidence="4" id="KW-1185">Reference proteome</keyword>
<dbReference type="Proteomes" id="UP000315628">
    <property type="component" value="Unassembled WGS sequence"/>
</dbReference>
<dbReference type="AlphaFoldDB" id="A0A560WD16"/>
<sequence length="231" mass="24213">MPGSVRSVNVGSPRRQRVPRGKATGIAKQPVEVIAVADPGPKRVEDGAAVSGVAGDFVGNGKHHGGSAQAVYAMAREELDWWSGELGRELPDGMFGENLTTTGLDVDAAEMGDVWRVGSAVLRVSGPRVPCATFAARMGERGWVKRVAARGRLGAYLAVQEPGQIRPGDGIVVERSHSGVDVPSVLRAYLGDADAAHRVLRARVLHDVGQAELESMHRRAGRTAATGGEGG</sequence>
<organism evidence="3 4">
    <name type="scientific">Marihabitans asiaticum</name>
    <dbReference type="NCBI Taxonomy" id="415218"/>
    <lineage>
        <taxon>Bacteria</taxon>
        <taxon>Bacillati</taxon>
        <taxon>Actinomycetota</taxon>
        <taxon>Actinomycetes</taxon>
        <taxon>Micrococcales</taxon>
        <taxon>Intrasporangiaceae</taxon>
        <taxon>Marihabitans</taxon>
    </lineage>
</organism>
<dbReference type="RefSeq" id="WP_144856179.1">
    <property type="nucleotide sequence ID" value="NZ_BAAAYT010000007.1"/>
</dbReference>
<evidence type="ECO:0000256" key="1">
    <source>
        <dbReference type="SAM" id="MobiDB-lite"/>
    </source>
</evidence>
<gene>
    <name evidence="3" type="ORF">FB557_0970</name>
</gene>
<dbReference type="Gene3D" id="2.40.33.20">
    <property type="entry name" value="PK beta-barrel domain-like"/>
    <property type="match status" value="1"/>
</dbReference>
<dbReference type="GO" id="GO:0030151">
    <property type="term" value="F:molybdenum ion binding"/>
    <property type="evidence" value="ECO:0007669"/>
    <property type="project" value="InterPro"/>
</dbReference>
<comment type="caution">
    <text evidence="3">The sequence shown here is derived from an EMBL/GenBank/DDBJ whole genome shotgun (WGS) entry which is preliminary data.</text>
</comment>